<reference evidence="1 2" key="1">
    <citation type="submission" date="2022-10" db="EMBL/GenBank/DDBJ databases">
        <title>Draft genome sequence of Streptomyces sp. YSPA8.</title>
        <authorList>
            <person name="Moriuchi R."/>
            <person name="Dohra H."/>
            <person name="Yamamura H."/>
            <person name="Kodani S."/>
        </authorList>
    </citation>
    <scope>NUCLEOTIDE SEQUENCE [LARGE SCALE GENOMIC DNA]</scope>
    <source>
        <strain evidence="1 2">YSPA8</strain>
    </source>
</reference>
<organism evidence="1 2">
    <name type="scientific">Streptomyces yaizuensis</name>
    <dbReference type="NCBI Taxonomy" id="2989713"/>
    <lineage>
        <taxon>Bacteria</taxon>
        <taxon>Bacillati</taxon>
        <taxon>Actinomycetota</taxon>
        <taxon>Actinomycetes</taxon>
        <taxon>Kitasatosporales</taxon>
        <taxon>Streptomycetaceae</taxon>
        <taxon>Streptomyces</taxon>
    </lineage>
</organism>
<proteinExistence type="predicted"/>
<dbReference type="EMBL" id="BSBI01000013">
    <property type="protein sequence ID" value="GLF98252.1"/>
    <property type="molecule type" value="Genomic_DNA"/>
</dbReference>
<keyword evidence="2" id="KW-1185">Reference proteome</keyword>
<evidence type="ECO:0000313" key="2">
    <source>
        <dbReference type="Proteomes" id="UP001291653"/>
    </source>
</evidence>
<accession>A0ABQ5P6N4</accession>
<dbReference type="Proteomes" id="UP001291653">
    <property type="component" value="Unassembled WGS sequence"/>
</dbReference>
<name>A0ABQ5P6N4_9ACTN</name>
<protein>
    <submittedName>
        <fullName evidence="1">Uncharacterized protein</fullName>
    </submittedName>
</protein>
<comment type="caution">
    <text evidence="1">The sequence shown here is derived from an EMBL/GenBank/DDBJ whole genome shotgun (WGS) entry which is preliminary data.</text>
</comment>
<gene>
    <name evidence="1" type="ORF">SYYSPA8_28165</name>
</gene>
<evidence type="ECO:0000313" key="1">
    <source>
        <dbReference type="EMBL" id="GLF98252.1"/>
    </source>
</evidence>
<dbReference type="RefSeq" id="WP_323450235.1">
    <property type="nucleotide sequence ID" value="NZ_BSBI01000013.1"/>
</dbReference>
<sequence length="83" mass="9058">MDTPIPPDLVLLQCTWYDTYARLAAGAPDGTVLRRRLLSLSVRIWWHPYWRTVPAGAVSVHRSRVRALARASGASPDGMGSGG</sequence>